<dbReference type="SUPFAM" id="SSF53955">
    <property type="entry name" value="Lysozyme-like"/>
    <property type="match status" value="1"/>
</dbReference>
<reference evidence="2" key="2">
    <citation type="submission" date="2021-04" db="EMBL/GenBank/DDBJ databases">
        <authorList>
            <person name="Gilroy R."/>
        </authorList>
    </citation>
    <scope>NUCLEOTIDE SEQUENCE</scope>
    <source>
        <strain evidence="2">CHK185-1770</strain>
    </source>
</reference>
<reference evidence="2" key="1">
    <citation type="journal article" date="2021" name="PeerJ">
        <title>Extensive microbial diversity within the chicken gut microbiome revealed by metagenomics and culture.</title>
        <authorList>
            <person name="Gilroy R."/>
            <person name="Ravi A."/>
            <person name="Getino M."/>
            <person name="Pursley I."/>
            <person name="Horton D.L."/>
            <person name="Alikhan N.F."/>
            <person name="Baker D."/>
            <person name="Gharbi K."/>
            <person name="Hall N."/>
            <person name="Watson M."/>
            <person name="Adriaenssens E.M."/>
            <person name="Foster-Nyarko E."/>
            <person name="Jarju S."/>
            <person name="Secka A."/>
            <person name="Antonio M."/>
            <person name="Oren A."/>
            <person name="Chaudhuri R.R."/>
            <person name="La Ragione R."/>
            <person name="Hildebrand F."/>
            <person name="Pallen M.J."/>
        </authorList>
    </citation>
    <scope>NUCLEOTIDE SEQUENCE</scope>
    <source>
        <strain evidence="2">CHK185-1770</strain>
    </source>
</reference>
<dbReference type="Gene3D" id="1.10.530.10">
    <property type="match status" value="1"/>
</dbReference>
<dbReference type="CDD" id="cd16896">
    <property type="entry name" value="LT_Slt70-like"/>
    <property type="match status" value="1"/>
</dbReference>
<sequence>MKKGCFALVVLAVAVAIGAVLAGPRLTDGVLRLLYPRSYEELVEREAAEFDLDPDLVFAVIRTESRFDPNAQSHADAQGLMQLTQETFTWMVSLYPPENGGADVFDPGDNIHCGCALLRLLLDQYGSLDVALAAYNAGMGNVSEWLQSGDYSHDGETLHTIPYPETDAYVRKVQRAYQIYEKLYS</sequence>
<name>A0A9D2MWN4_9FIRM</name>
<dbReference type="EMBL" id="DWXG01000040">
    <property type="protein sequence ID" value="HJB97961.1"/>
    <property type="molecule type" value="Genomic_DNA"/>
</dbReference>
<dbReference type="PANTHER" id="PTHR37423">
    <property type="entry name" value="SOLUBLE LYTIC MUREIN TRANSGLYCOSYLASE-RELATED"/>
    <property type="match status" value="1"/>
</dbReference>
<comment type="caution">
    <text evidence="2">The sequence shown here is derived from an EMBL/GenBank/DDBJ whole genome shotgun (WGS) entry which is preliminary data.</text>
</comment>
<evidence type="ECO:0000313" key="2">
    <source>
        <dbReference type="EMBL" id="HJB97961.1"/>
    </source>
</evidence>
<accession>A0A9D2MWN4</accession>
<dbReference type="Proteomes" id="UP000826793">
    <property type="component" value="Unassembled WGS sequence"/>
</dbReference>
<gene>
    <name evidence="2" type="ORF">H9710_05195</name>
</gene>
<evidence type="ECO:0000313" key="3">
    <source>
        <dbReference type="Proteomes" id="UP000826793"/>
    </source>
</evidence>
<feature type="domain" description="Transglycosylase SLT" evidence="1">
    <location>
        <begin position="42"/>
        <end position="148"/>
    </location>
</feature>
<organism evidence="2 3">
    <name type="scientific">Candidatus Acutalibacter pullicola</name>
    <dbReference type="NCBI Taxonomy" id="2838417"/>
    <lineage>
        <taxon>Bacteria</taxon>
        <taxon>Bacillati</taxon>
        <taxon>Bacillota</taxon>
        <taxon>Clostridia</taxon>
        <taxon>Eubacteriales</taxon>
        <taxon>Acutalibacteraceae</taxon>
        <taxon>Acutalibacter</taxon>
    </lineage>
</organism>
<evidence type="ECO:0000259" key="1">
    <source>
        <dbReference type="Pfam" id="PF01464"/>
    </source>
</evidence>
<proteinExistence type="predicted"/>
<dbReference type="PANTHER" id="PTHR37423:SF2">
    <property type="entry name" value="MEMBRANE-BOUND LYTIC MUREIN TRANSGLYCOSYLASE C"/>
    <property type="match status" value="1"/>
</dbReference>
<dbReference type="AlphaFoldDB" id="A0A9D2MWN4"/>
<dbReference type="InterPro" id="IPR023346">
    <property type="entry name" value="Lysozyme-like_dom_sf"/>
</dbReference>
<dbReference type="Pfam" id="PF01464">
    <property type="entry name" value="SLT"/>
    <property type="match status" value="1"/>
</dbReference>
<protein>
    <submittedName>
        <fullName evidence="2">Lytic transglycosylase domain-containing protein</fullName>
    </submittedName>
</protein>
<dbReference type="InterPro" id="IPR008258">
    <property type="entry name" value="Transglycosylase_SLT_dom_1"/>
</dbReference>